<dbReference type="OMA" id="PYYYLCA"/>
<dbReference type="RefSeq" id="XP_007774732.1">
    <property type="nucleotide sequence ID" value="XM_007776542.1"/>
</dbReference>
<feature type="transmembrane region" description="Helical" evidence="2">
    <location>
        <begin position="35"/>
        <end position="54"/>
    </location>
</feature>
<feature type="compositionally biased region" description="Low complexity" evidence="1">
    <location>
        <begin position="172"/>
        <end position="187"/>
    </location>
</feature>
<dbReference type="AlphaFoldDB" id="A0A5M3M911"/>
<feature type="region of interest" description="Disordered" evidence="1">
    <location>
        <begin position="111"/>
        <end position="157"/>
    </location>
</feature>
<comment type="caution">
    <text evidence="3">The sequence shown here is derived from an EMBL/GenBank/DDBJ whole genome shotgun (WGS) entry which is preliminary data.</text>
</comment>
<evidence type="ECO:0000256" key="2">
    <source>
        <dbReference type="SAM" id="Phobius"/>
    </source>
</evidence>
<sequence length="219" mass="23812">MATKLIMSSPAILSQSKAQLVDFSKPFKNEAVIRLRNSSLTLLASIVLATVLPIPSPWTSTNIVMSRPRNTGAFWFALCSLELLFLGLLSLNIVQALFALKYPRNPLPSTQTPVKFAMTPPTKEKKRLVMSPASTPQPQREFGASYRSSPLSTPSRTLQYSLPPSVSPFKGSVPSIPSTPSPSISSPLAAYRGRHSTSVGQPLDGSVLRRLTSDEDEEE</sequence>
<dbReference type="EMBL" id="JH711589">
    <property type="protein sequence ID" value="EIW75334.1"/>
    <property type="molecule type" value="Genomic_DNA"/>
</dbReference>
<accession>A0A5M3M911</accession>
<keyword evidence="2" id="KW-0472">Membrane</keyword>
<gene>
    <name evidence="3" type="ORF">CONPUDRAFT_169693</name>
</gene>
<proteinExistence type="predicted"/>
<reference evidence="4" key="1">
    <citation type="journal article" date="2012" name="Science">
        <title>The Paleozoic origin of enzymatic lignin decomposition reconstructed from 31 fungal genomes.</title>
        <authorList>
            <person name="Floudas D."/>
            <person name="Binder M."/>
            <person name="Riley R."/>
            <person name="Barry K."/>
            <person name="Blanchette R.A."/>
            <person name="Henrissat B."/>
            <person name="Martinez A.T."/>
            <person name="Otillar R."/>
            <person name="Spatafora J.W."/>
            <person name="Yadav J.S."/>
            <person name="Aerts A."/>
            <person name="Benoit I."/>
            <person name="Boyd A."/>
            <person name="Carlson A."/>
            <person name="Copeland A."/>
            <person name="Coutinho P.M."/>
            <person name="de Vries R.P."/>
            <person name="Ferreira P."/>
            <person name="Findley K."/>
            <person name="Foster B."/>
            <person name="Gaskell J."/>
            <person name="Glotzer D."/>
            <person name="Gorecki P."/>
            <person name="Heitman J."/>
            <person name="Hesse C."/>
            <person name="Hori C."/>
            <person name="Igarashi K."/>
            <person name="Jurgens J.A."/>
            <person name="Kallen N."/>
            <person name="Kersten P."/>
            <person name="Kohler A."/>
            <person name="Kuees U."/>
            <person name="Kumar T.K.A."/>
            <person name="Kuo A."/>
            <person name="LaButti K."/>
            <person name="Larrondo L.F."/>
            <person name="Lindquist E."/>
            <person name="Ling A."/>
            <person name="Lombard V."/>
            <person name="Lucas S."/>
            <person name="Lundell T."/>
            <person name="Martin R."/>
            <person name="McLaughlin D.J."/>
            <person name="Morgenstern I."/>
            <person name="Morin E."/>
            <person name="Murat C."/>
            <person name="Nagy L.G."/>
            <person name="Nolan M."/>
            <person name="Ohm R.A."/>
            <person name="Patyshakuliyeva A."/>
            <person name="Rokas A."/>
            <person name="Ruiz-Duenas F.J."/>
            <person name="Sabat G."/>
            <person name="Salamov A."/>
            <person name="Samejima M."/>
            <person name="Schmutz J."/>
            <person name="Slot J.C."/>
            <person name="St John F."/>
            <person name="Stenlid J."/>
            <person name="Sun H."/>
            <person name="Sun S."/>
            <person name="Syed K."/>
            <person name="Tsang A."/>
            <person name="Wiebenga A."/>
            <person name="Young D."/>
            <person name="Pisabarro A."/>
            <person name="Eastwood D.C."/>
            <person name="Martin F."/>
            <person name="Cullen D."/>
            <person name="Grigoriev I.V."/>
            <person name="Hibbett D.S."/>
        </authorList>
    </citation>
    <scope>NUCLEOTIDE SEQUENCE [LARGE SCALE GENOMIC DNA]</scope>
    <source>
        <strain evidence="4">RWD-64-598 SS2</strain>
    </source>
</reference>
<evidence type="ECO:0000313" key="4">
    <source>
        <dbReference type="Proteomes" id="UP000053558"/>
    </source>
</evidence>
<protein>
    <submittedName>
        <fullName evidence="3">Uncharacterized protein</fullName>
    </submittedName>
</protein>
<feature type="transmembrane region" description="Helical" evidence="2">
    <location>
        <begin position="74"/>
        <end position="100"/>
    </location>
</feature>
<dbReference type="Proteomes" id="UP000053558">
    <property type="component" value="Unassembled WGS sequence"/>
</dbReference>
<keyword evidence="4" id="KW-1185">Reference proteome</keyword>
<feature type="region of interest" description="Disordered" evidence="1">
    <location>
        <begin position="169"/>
        <end position="219"/>
    </location>
</feature>
<dbReference type="KEGG" id="cput:CONPUDRAFT_169693"/>
<dbReference type="OrthoDB" id="3248709at2759"/>
<keyword evidence="2" id="KW-1133">Transmembrane helix</keyword>
<feature type="compositionally biased region" description="Polar residues" evidence="1">
    <location>
        <begin position="146"/>
        <end position="157"/>
    </location>
</feature>
<evidence type="ECO:0000256" key="1">
    <source>
        <dbReference type="SAM" id="MobiDB-lite"/>
    </source>
</evidence>
<evidence type="ECO:0000313" key="3">
    <source>
        <dbReference type="EMBL" id="EIW75334.1"/>
    </source>
</evidence>
<name>A0A5M3M911_CONPW</name>
<organism evidence="3 4">
    <name type="scientific">Coniophora puteana (strain RWD-64-598)</name>
    <name type="common">Brown rot fungus</name>
    <dbReference type="NCBI Taxonomy" id="741705"/>
    <lineage>
        <taxon>Eukaryota</taxon>
        <taxon>Fungi</taxon>
        <taxon>Dikarya</taxon>
        <taxon>Basidiomycota</taxon>
        <taxon>Agaricomycotina</taxon>
        <taxon>Agaricomycetes</taxon>
        <taxon>Agaricomycetidae</taxon>
        <taxon>Boletales</taxon>
        <taxon>Coniophorineae</taxon>
        <taxon>Coniophoraceae</taxon>
        <taxon>Coniophora</taxon>
    </lineage>
</organism>
<dbReference type="GeneID" id="19206310"/>
<keyword evidence="2" id="KW-0812">Transmembrane</keyword>